<dbReference type="KEGG" id="vhy:G7082_07530"/>
<dbReference type="Proteomes" id="UP000501747">
    <property type="component" value="Chromosome"/>
</dbReference>
<evidence type="ECO:0000259" key="6">
    <source>
        <dbReference type="Pfam" id="PF05154"/>
    </source>
</evidence>
<evidence type="ECO:0000313" key="8">
    <source>
        <dbReference type="Proteomes" id="UP000501747"/>
    </source>
</evidence>
<dbReference type="InterPro" id="IPR007829">
    <property type="entry name" value="TM2"/>
</dbReference>
<accession>A0A6G8ATG5</accession>
<protein>
    <submittedName>
        <fullName evidence="7">TM2 domain-containing protein</fullName>
    </submittedName>
</protein>
<dbReference type="Pfam" id="PF05154">
    <property type="entry name" value="TM2"/>
    <property type="match status" value="1"/>
</dbReference>
<feature type="transmembrane region" description="Helical" evidence="5">
    <location>
        <begin position="30"/>
        <end position="54"/>
    </location>
</feature>
<evidence type="ECO:0000256" key="4">
    <source>
        <dbReference type="ARBA" id="ARBA00023136"/>
    </source>
</evidence>
<keyword evidence="8" id="KW-1185">Reference proteome</keyword>
<dbReference type="RefSeq" id="WP_166034501.1">
    <property type="nucleotide sequence ID" value="NZ_CP049887.1"/>
</dbReference>
<sequence>MNKVVYILLAIFLGDLGGHKFYCGKTGSGIVYLLFCWTFIPDFVGFIEGIVAIAKPVDANGDMVI</sequence>
<name>A0A6G8ATG5_9ENTE</name>
<dbReference type="EMBL" id="CP049887">
    <property type="protein sequence ID" value="QIL48354.1"/>
    <property type="molecule type" value="Genomic_DNA"/>
</dbReference>
<feature type="domain" description="TM2" evidence="6">
    <location>
        <begin position="2"/>
        <end position="50"/>
    </location>
</feature>
<evidence type="ECO:0000313" key="7">
    <source>
        <dbReference type="EMBL" id="QIL48354.1"/>
    </source>
</evidence>
<keyword evidence="2 5" id="KW-0812">Transmembrane</keyword>
<keyword evidence="4 5" id="KW-0472">Membrane</keyword>
<dbReference type="GO" id="GO:0016020">
    <property type="term" value="C:membrane"/>
    <property type="evidence" value="ECO:0007669"/>
    <property type="project" value="UniProtKB-SubCell"/>
</dbReference>
<keyword evidence="3 5" id="KW-1133">Transmembrane helix</keyword>
<evidence type="ECO:0000256" key="3">
    <source>
        <dbReference type="ARBA" id="ARBA00022989"/>
    </source>
</evidence>
<reference evidence="7 8" key="1">
    <citation type="submission" date="2020-03" db="EMBL/GenBank/DDBJ databases">
        <title>Vagococcus sp. nov., isolated from beetles.</title>
        <authorList>
            <person name="Hyun D.-W."/>
            <person name="Bae J.-W."/>
        </authorList>
    </citation>
    <scope>NUCLEOTIDE SEQUENCE [LARGE SCALE GENOMIC DNA]</scope>
    <source>
        <strain evidence="7 8">HDW17B</strain>
    </source>
</reference>
<dbReference type="AlphaFoldDB" id="A0A6G8ATG5"/>
<comment type="subcellular location">
    <subcellularLocation>
        <location evidence="1">Membrane</location>
        <topology evidence="1">Multi-pass membrane protein</topology>
    </subcellularLocation>
</comment>
<evidence type="ECO:0000256" key="5">
    <source>
        <dbReference type="SAM" id="Phobius"/>
    </source>
</evidence>
<organism evidence="7 8">
    <name type="scientific">Vagococcus hydrophili</name>
    <dbReference type="NCBI Taxonomy" id="2714947"/>
    <lineage>
        <taxon>Bacteria</taxon>
        <taxon>Bacillati</taxon>
        <taxon>Bacillota</taxon>
        <taxon>Bacilli</taxon>
        <taxon>Lactobacillales</taxon>
        <taxon>Enterococcaceae</taxon>
        <taxon>Vagococcus</taxon>
    </lineage>
</organism>
<proteinExistence type="predicted"/>
<evidence type="ECO:0000256" key="2">
    <source>
        <dbReference type="ARBA" id="ARBA00022692"/>
    </source>
</evidence>
<evidence type="ECO:0000256" key="1">
    <source>
        <dbReference type="ARBA" id="ARBA00004141"/>
    </source>
</evidence>
<gene>
    <name evidence="7" type="ORF">G7082_07530</name>
</gene>